<comment type="catalytic activity">
    <reaction evidence="1">
        <text>chorismate = prephenate</text>
        <dbReference type="Rhea" id="RHEA:13897"/>
        <dbReference type="ChEBI" id="CHEBI:29748"/>
        <dbReference type="ChEBI" id="CHEBI:29934"/>
        <dbReference type="EC" id="5.4.99.5"/>
    </reaction>
</comment>
<comment type="pathway">
    <text evidence="4">Metabolic intermediate biosynthesis; prephenate biosynthesis; prephenate from chorismate: step 1/1.</text>
</comment>
<evidence type="ECO:0000259" key="12">
    <source>
        <dbReference type="PROSITE" id="PS51171"/>
    </source>
</evidence>
<dbReference type="Gene3D" id="3.30.70.1140">
    <property type="entry name" value="Phospho-2-dehydro-3-deoxyheptonate aldolase, domain 1"/>
    <property type="match status" value="1"/>
</dbReference>
<comment type="catalytic activity">
    <reaction evidence="10 11">
        <text>prephenate + H(+) = 3-phenylpyruvate + CO2 + H2O</text>
        <dbReference type="Rhea" id="RHEA:21648"/>
        <dbReference type="ChEBI" id="CHEBI:15377"/>
        <dbReference type="ChEBI" id="CHEBI:15378"/>
        <dbReference type="ChEBI" id="CHEBI:16526"/>
        <dbReference type="ChEBI" id="CHEBI:18005"/>
        <dbReference type="ChEBI" id="CHEBI:29934"/>
        <dbReference type="EC" id="4.2.1.51"/>
    </reaction>
</comment>
<dbReference type="SUPFAM" id="SSF53850">
    <property type="entry name" value="Periplasmic binding protein-like II"/>
    <property type="match status" value="1"/>
</dbReference>
<organism evidence="14 15">
    <name type="scientific">Treponema parvum</name>
    <dbReference type="NCBI Taxonomy" id="138851"/>
    <lineage>
        <taxon>Bacteria</taxon>
        <taxon>Pseudomonadati</taxon>
        <taxon>Spirochaetota</taxon>
        <taxon>Spirochaetia</taxon>
        <taxon>Spirochaetales</taxon>
        <taxon>Treponemataceae</taxon>
        <taxon>Treponema</taxon>
    </lineage>
</organism>
<dbReference type="InterPro" id="IPR045865">
    <property type="entry name" value="ACT-like_dom_sf"/>
</dbReference>
<evidence type="ECO:0000256" key="9">
    <source>
        <dbReference type="ARBA" id="ARBA00023239"/>
    </source>
</evidence>
<dbReference type="GO" id="GO:0016832">
    <property type="term" value="F:aldehyde-lyase activity"/>
    <property type="evidence" value="ECO:0007669"/>
    <property type="project" value="InterPro"/>
</dbReference>
<dbReference type="InterPro" id="IPR001086">
    <property type="entry name" value="Preph_deHydtase"/>
</dbReference>
<dbReference type="FunFam" id="3.40.190.10:FF:000034">
    <property type="entry name" value="Chorismate mutase/prephenate dehydratase"/>
    <property type="match status" value="1"/>
</dbReference>
<dbReference type="CDD" id="cd04905">
    <property type="entry name" value="ACT_CM-PDT"/>
    <property type="match status" value="1"/>
</dbReference>
<keyword evidence="7 11" id="KW-0057">Aromatic amino acid biosynthesis</keyword>
<dbReference type="PROSITE" id="PS51171">
    <property type="entry name" value="PREPHENATE_DEHYDR_3"/>
    <property type="match status" value="1"/>
</dbReference>
<feature type="domain" description="Prephenate dehydratase" evidence="12">
    <location>
        <begin position="367"/>
        <end position="545"/>
    </location>
</feature>
<dbReference type="Gene3D" id="3.20.20.70">
    <property type="entry name" value="Aldolase class I"/>
    <property type="match status" value="1"/>
</dbReference>
<dbReference type="Proteomes" id="UP000671908">
    <property type="component" value="Chromosome"/>
</dbReference>
<keyword evidence="6 14" id="KW-0808">Transferase</keyword>
<evidence type="ECO:0000256" key="6">
    <source>
        <dbReference type="ARBA" id="ARBA00022679"/>
    </source>
</evidence>
<accession>A0A975F4E5</accession>
<keyword evidence="15" id="KW-1185">Reference proteome</keyword>
<dbReference type="Pfam" id="PF00793">
    <property type="entry name" value="DAHP_synth_1"/>
    <property type="match status" value="1"/>
</dbReference>
<feature type="domain" description="ACT" evidence="13">
    <location>
        <begin position="583"/>
        <end position="662"/>
    </location>
</feature>
<dbReference type="SUPFAM" id="SSF51569">
    <property type="entry name" value="Aldolase"/>
    <property type="match status" value="1"/>
</dbReference>
<evidence type="ECO:0000256" key="10">
    <source>
        <dbReference type="ARBA" id="ARBA00047848"/>
    </source>
</evidence>
<dbReference type="Pfam" id="PF00800">
    <property type="entry name" value="PDT"/>
    <property type="match status" value="1"/>
</dbReference>
<dbReference type="CDD" id="cd13631">
    <property type="entry name" value="PBP2_Ct-PDT_like"/>
    <property type="match status" value="1"/>
</dbReference>
<dbReference type="NCBIfam" id="NF008865">
    <property type="entry name" value="PRK11898.1"/>
    <property type="match status" value="1"/>
</dbReference>
<comment type="function">
    <text evidence="2">Catalyzes the Claisen rearrangement of chorismate to prephenate and the decarboxylation/dehydration of prephenate to phenylpyruvate.</text>
</comment>
<dbReference type="NCBIfam" id="NF006421">
    <property type="entry name" value="PRK08673.1"/>
    <property type="match status" value="1"/>
</dbReference>
<dbReference type="GO" id="GO:0004664">
    <property type="term" value="F:prephenate dehydratase activity"/>
    <property type="evidence" value="ECO:0007669"/>
    <property type="project" value="UniProtKB-UniRule"/>
</dbReference>
<name>A0A975F4E5_9SPIR</name>
<proteinExistence type="predicted"/>
<dbReference type="Gene3D" id="3.40.190.10">
    <property type="entry name" value="Periplasmic binding protein-like II"/>
    <property type="match status" value="2"/>
</dbReference>
<comment type="pathway">
    <text evidence="3 11">Amino-acid biosynthesis; L-phenylalanine biosynthesis; phenylpyruvate from prephenate: step 1/1.</text>
</comment>
<dbReference type="PROSITE" id="PS00858">
    <property type="entry name" value="PREPHENATE_DEHYDR_2"/>
    <property type="match status" value="1"/>
</dbReference>
<evidence type="ECO:0000256" key="1">
    <source>
        <dbReference type="ARBA" id="ARBA00000824"/>
    </source>
</evidence>
<dbReference type="InterPro" id="IPR052899">
    <property type="entry name" value="Class-I_DAHP_synthase"/>
</dbReference>
<evidence type="ECO:0000256" key="3">
    <source>
        <dbReference type="ARBA" id="ARBA00004741"/>
    </source>
</evidence>
<dbReference type="GO" id="GO:0004106">
    <property type="term" value="F:chorismate mutase activity"/>
    <property type="evidence" value="ECO:0007669"/>
    <property type="project" value="UniProtKB-EC"/>
</dbReference>
<dbReference type="InterPro" id="IPR006218">
    <property type="entry name" value="DAHP1/KDSA"/>
</dbReference>
<evidence type="ECO:0000256" key="8">
    <source>
        <dbReference type="ARBA" id="ARBA00023222"/>
    </source>
</evidence>
<dbReference type="AlphaFoldDB" id="A0A975F4E5"/>
<evidence type="ECO:0000256" key="7">
    <source>
        <dbReference type="ARBA" id="ARBA00023141"/>
    </source>
</evidence>
<dbReference type="Gene3D" id="3.30.70.260">
    <property type="match status" value="1"/>
</dbReference>
<evidence type="ECO:0000256" key="2">
    <source>
        <dbReference type="ARBA" id="ARBA00002364"/>
    </source>
</evidence>
<dbReference type="InterPro" id="IPR018528">
    <property type="entry name" value="Preph_deHydtase_CS"/>
</dbReference>
<dbReference type="InterPro" id="IPR041071">
    <property type="entry name" value="DAHP_snth_FXD"/>
</dbReference>
<dbReference type="RefSeq" id="WP_210118903.1">
    <property type="nucleotide sequence ID" value="NZ_CP054142.1"/>
</dbReference>
<evidence type="ECO:0000313" key="14">
    <source>
        <dbReference type="EMBL" id="QTQ14230.1"/>
    </source>
</evidence>
<keyword evidence="9 11" id="KW-0456">Lyase</keyword>
<keyword evidence="8 11" id="KW-0584">Phenylalanine biosynthesis</keyword>
<reference evidence="14 15" key="1">
    <citation type="journal article" date="2021" name="Microbiol. Resour. Announc.">
        <title>Complete Genome Sequences of Three Human Oral Treponema parvum Isolates.</title>
        <authorList>
            <person name="Zeng H."/>
            <person name="Watt R.M."/>
        </authorList>
    </citation>
    <scope>NUCLEOTIDE SEQUENCE [LARGE SCALE GENOMIC DNA]</scope>
    <source>
        <strain evidence="14 15">ATCC 700770</strain>
    </source>
</reference>
<dbReference type="NCBIfam" id="TIGR01361">
    <property type="entry name" value="DAHP_synth_Bsub"/>
    <property type="match status" value="1"/>
</dbReference>
<dbReference type="EC" id="4.2.1.51" evidence="11"/>
<evidence type="ECO:0000256" key="4">
    <source>
        <dbReference type="ARBA" id="ARBA00004817"/>
    </source>
</evidence>
<dbReference type="NCBIfam" id="NF009239">
    <property type="entry name" value="PRK12595.1"/>
    <property type="match status" value="1"/>
</dbReference>
<sequence>MVIVLKKSITPAEKEKLASFLGSQNFKTNEIVGEETTILAAVGKLKMDPREVEILPGVERVIPISKPYKMASREFDPHDTIVEIPNNRGQIVRVGGQRIVAIAGPCAVESREQMMSVAAKVAESGAVMLRGGAYKPRTSPYSFQGLGEEGIKILKEAGDAFGLPVVTEVVASEYLPVMESYGIDVYQVGARNMQNFELLKRLGKLNKPVILKRGLSATIEEWLMSAEYLLSSGTDRIILCERGIRTYEQATRNTLDLSAIPILRGLTHLPVIVDPSHAVGIRDKVSPMGLAAIASGADGIIVEVHCDPDKALSDGAQSLYPEQFDKLMRDIEAMSPVLGKQVAHIRQESRAIKVLGRADKRNGKTLTCSFCGKRGAYAEQAIESYFGKEAEAVSVNSFREIFKSVVSGESDYGMVPIENSLAGSVYDNYDNLVQFADISIVGSVTLRIQHSLLGVKSSSIDKIKTVYSHPQAFSQCSDFLSSHGDWTKIDSVSTASAAEYVAKLGSKDTAAVASPLNAKYYGLEILQENIENDPRNYTRFVLIASDAATSNTAAPNKPATAKNITEAAFISQRVAGVRPNMASFVFSVKNEPGALHTCLGIFNKHNLNLTRLESRPILGKPWRYWFYADAELKNEGEQSEEYVSRVLDELKNTAEDVRLLGVYAGV</sequence>
<dbReference type="Pfam" id="PF18152">
    <property type="entry name" value="DAHP_snth_FXD"/>
    <property type="match status" value="1"/>
</dbReference>
<dbReference type="InterPro" id="IPR002912">
    <property type="entry name" value="ACT_dom"/>
</dbReference>
<dbReference type="KEGG" id="tpav:HRQ91_07085"/>
<dbReference type="PROSITE" id="PS00857">
    <property type="entry name" value="PREPHENATE_DEHYDR_1"/>
    <property type="match status" value="1"/>
</dbReference>
<dbReference type="InterPro" id="IPR006268">
    <property type="entry name" value="DAHP_syn_2"/>
</dbReference>
<protein>
    <recommendedName>
        <fullName evidence="11">Prephenate dehydratase</fullName>
        <shortName evidence="11">PDT</shortName>
        <ecNumber evidence="11">4.2.1.51</ecNumber>
    </recommendedName>
</protein>
<dbReference type="PANTHER" id="PTHR43018">
    <property type="entry name" value="PHOSPHO-2-DEHYDRO-3-DEOXYHEPTONATE ALDOLASE"/>
    <property type="match status" value="1"/>
</dbReference>
<dbReference type="SUPFAM" id="SSF55021">
    <property type="entry name" value="ACT-like"/>
    <property type="match status" value="1"/>
</dbReference>
<evidence type="ECO:0000313" key="15">
    <source>
        <dbReference type="Proteomes" id="UP000671908"/>
    </source>
</evidence>
<dbReference type="PANTHER" id="PTHR43018:SF2">
    <property type="entry name" value="PHOSPHO-2-DEHYDRO-3-DEOXYHEPTONATE ALDOLASE"/>
    <property type="match status" value="1"/>
</dbReference>
<dbReference type="EMBL" id="CP054142">
    <property type="protein sequence ID" value="QTQ14230.1"/>
    <property type="molecule type" value="Genomic_DNA"/>
</dbReference>
<dbReference type="GO" id="GO:0009094">
    <property type="term" value="P:L-phenylalanine biosynthetic process"/>
    <property type="evidence" value="ECO:0007669"/>
    <property type="project" value="UniProtKB-KW"/>
</dbReference>
<gene>
    <name evidence="14" type="primary">aroF</name>
    <name evidence="11" type="synonym">pheA</name>
    <name evidence="14" type="ORF">HRQ91_07085</name>
</gene>
<evidence type="ECO:0000259" key="13">
    <source>
        <dbReference type="PROSITE" id="PS51671"/>
    </source>
</evidence>
<dbReference type="InterPro" id="IPR013785">
    <property type="entry name" value="Aldolase_TIM"/>
</dbReference>
<dbReference type="PROSITE" id="PS51671">
    <property type="entry name" value="ACT"/>
    <property type="match status" value="1"/>
</dbReference>
<dbReference type="GO" id="GO:0016740">
    <property type="term" value="F:transferase activity"/>
    <property type="evidence" value="ECO:0007669"/>
    <property type="project" value="UniProtKB-KW"/>
</dbReference>
<evidence type="ECO:0000256" key="11">
    <source>
        <dbReference type="RuleBase" id="RU361254"/>
    </source>
</evidence>
<keyword evidence="5 11" id="KW-0028">Amino-acid biosynthesis</keyword>
<evidence type="ECO:0000256" key="5">
    <source>
        <dbReference type="ARBA" id="ARBA00022605"/>
    </source>
</evidence>